<dbReference type="EMBL" id="CP003316">
    <property type="protein sequence ID" value="AFA40076.1"/>
    <property type="molecule type" value="Genomic_DNA"/>
</dbReference>
<evidence type="ECO:0000313" key="1">
    <source>
        <dbReference type="EMBL" id="AFA40076.1"/>
    </source>
</evidence>
<protein>
    <submittedName>
        <fullName evidence="1">Uncharacterized protein</fullName>
    </submittedName>
</protein>
<dbReference type="Proteomes" id="UP000009062">
    <property type="component" value="Chromosome"/>
</dbReference>
<keyword evidence="2" id="KW-1185">Reference proteome</keyword>
<accession>H6QB79</accession>
<gene>
    <name evidence="1" type="ordered locus">Pogu_2049</name>
</gene>
<dbReference type="KEGG" id="pog:Pogu_2049"/>
<organism evidence="1 2">
    <name type="scientific">Pyrobaculum oguniense (strain DSM 13380 / JCM 10595 / TE7)</name>
    <dbReference type="NCBI Taxonomy" id="698757"/>
    <lineage>
        <taxon>Archaea</taxon>
        <taxon>Thermoproteota</taxon>
        <taxon>Thermoprotei</taxon>
        <taxon>Thermoproteales</taxon>
        <taxon>Thermoproteaceae</taxon>
        <taxon>Pyrobaculum</taxon>
    </lineage>
</organism>
<dbReference type="STRING" id="698757.Pogu_2049"/>
<reference evidence="1 2" key="1">
    <citation type="journal article" date="2012" name="Stand. Genomic Sci.">
        <title>Complete genome sequence of Pyrobaculum oguniense.</title>
        <authorList>
            <person name="Bernick D.L."/>
            <person name="Karplus K."/>
            <person name="Lui L.M."/>
            <person name="Coker J.K."/>
            <person name="Murphy J.N."/>
            <person name="Chan P.P."/>
            <person name="Cozen A.E."/>
            <person name="Lowe T.M."/>
        </authorList>
    </citation>
    <scope>NUCLEOTIDE SEQUENCE [LARGE SCALE GENOMIC DNA]</scope>
    <source>
        <strain evidence="1 2">TE7</strain>
    </source>
</reference>
<sequence>MAVHVNKIAVGIESNGKGTDNGTVEIVKRVMRKIGLKAFEIYVTQPESTASSSP</sequence>
<proteinExistence type="predicted"/>
<name>H6QB79_PYROT</name>
<evidence type="ECO:0000313" key="2">
    <source>
        <dbReference type="Proteomes" id="UP000009062"/>
    </source>
</evidence>
<dbReference type="HOGENOM" id="CLU_3039214_0_0_2"/>
<dbReference type="AlphaFoldDB" id="H6QB79"/>